<name>A0ABV8JFY6_9ACTN</name>
<keyword evidence="3" id="KW-1185">Reference proteome</keyword>
<dbReference type="EMBL" id="JBHSBL010000041">
    <property type="protein sequence ID" value="MFC4072615.1"/>
    <property type="molecule type" value="Genomic_DNA"/>
</dbReference>
<proteinExistence type="predicted"/>
<accession>A0ABV8JFY6</accession>
<reference evidence="3" key="1">
    <citation type="journal article" date="2019" name="Int. J. Syst. Evol. Microbiol.">
        <title>The Global Catalogue of Microorganisms (GCM) 10K type strain sequencing project: providing services to taxonomists for standard genome sequencing and annotation.</title>
        <authorList>
            <consortium name="The Broad Institute Genomics Platform"/>
            <consortium name="The Broad Institute Genome Sequencing Center for Infectious Disease"/>
            <person name="Wu L."/>
            <person name="Ma J."/>
        </authorList>
    </citation>
    <scope>NUCLEOTIDE SEQUENCE [LARGE SCALE GENOMIC DNA]</scope>
    <source>
        <strain evidence="3">TBRC 5832</strain>
    </source>
</reference>
<feature type="domain" description="BRCT" evidence="1">
    <location>
        <begin position="79"/>
        <end position="140"/>
    </location>
</feature>
<evidence type="ECO:0000313" key="3">
    <source>
        <dbReference type="Proteomes" id="UP001595867"/>
    </source>
</evidence>
<evidence type="ECO:0000313" key="2">
    <source>
        <dbReference type="EMBL" id="MFC4072615.1"/>
    </source>
</evidence>
<organism evidence="2 3">
    <name type="scientific">Actinoplanes subglobosus</name>
    <dbReference type="NCBI Taxonomy" id="1547892"/>
    <lineage>
        <taxon>Bacteria</taxon>
        <taxon>Bacillati</taxon>
        <taxon>Actinomycetota</taxon>
        <taxon>Actinomycetes</taxon>
        <taxon>Micromonosporales</taxon>
        <taxon>Micromonosporaceae</taxon>
        <taxon>Actinoplanes</taxon>
    </lineage>
</organism>
<sequence>MADERFSRQTARISREIHDSGLRVFALAAAVEPCEALFGNLVEEDGEIAAVQVDYSRPDGPWVQVESARGHVAPLRLLLEQRVRREGGRYADLTWVEEPATVLVDGRAERAETIRAGARWRAVRCDVDGVRITVLSQDWITGEVAVETMTDPVPMLDRLATVPAPVPPPYSPEPIPPGEPHRVLIETILCRDIEHAKWVAEGGPMPGSPVYAGALWEAAVLRQMDLSDDRDAERADRAIGAMVALASCLQRETTWFRDDAELRERAISEILLRVTGLAADVPSAAAQKAWLHRAEGGDWRSEWRNWAAGRP</sequence>
<protein>
    <recommendedName>
        <fullName evidence="1">BRCT domain-containing protein</fullName>
    </recommendedName>
</protein>
<dbReference type="Proteomes" id="UP001595867">
    <property type="component" value="Unassembled WGS sequence"/>
</dbReference>
<comment type="caution">
    <text evidence="2">The sequence shown here is derived from an EMBL/GenBank/DDBJ whole genome shotgun (WGS) entry which is preliminary data.</text>
</comment>
<gene>
    <name evidence="2" type="ORF">ACFO0C_47450</name>
</gene>
<dbReference type="PROSITE" id="PS50172">
    <property type="entry name" value="BRCT"/>
    <property type="match status" value="1"/>
</dbReference>
<dbReference type="RefSeq" id="WP_378073489.1">
    <property type="nucleotide sequence ID" value="NZ_JBHSBL010000041.1"/>
</dbReference>
<dbReference type="InterPro" id="IPR001357">
    <property type="entry name" value="BRCT_dom"/>
</dbReference>
<evidence type="ECO:0000259" key="1">
    <source>
        <dbReference type="PROSITE" id="PS50172"/>
    </source>
</evidence>